<keyword evidence="12" id="KW-1185">Reference proteome</keyword>
<keyword evidence="4 9" id="KW-0963">Cytoplasm</keyword>
<evidence type="ECO:0000256" key="4">
    <source>
        <dbReference type="ARBA" id="ARBA00022490"/>
    </source>
</evidence>
<evidence type="ECO:0000256" key="1">
    <source>
        <dbReference type="ARBA" id="ARBA00004496"/>
    </source>
</evidence>
<dbReference type="AlphaFoldDB" id="A0A318MXC1"/>
<evidence type="ECO:0000256" key="3">
    <source>
        <dbReference type="ARBA" id="ARBA00020170"/>
    </source>
</evidence>
<dbReference type="Gene3D" id="3.40.50.300">
    <property type="entry name" value="P-loop containing nucleotide triphosphate hydrolases"/>
    <property type="match status" value="1"/>
</dbReference>
<comment type="caution">
    <text evidence="11">The sequence shown here is derived from an EMBL/GenBank/DDBJ whole genome shotgun (WGS) entry which is preliminary data.</text>
</comment>
<evidence type="ECO:0000313" key="11">
    <source>
        <dbReference type="EMBL" id="PXZ01445.1"/>
    </source>
</evidence>
<dbReference type="GO" id="GO:0006260">
    <property type="term" value="P:DNA replication"/>
    <property type="evidence" value="ECO:0007669"/>
    <property type="project" value="UniProtKB-UniRule"/>
</dbReference>
<feature type="domain" description="RecF/RecN/SMC N-terminal" evidence="10">
    <location>
        <begin position="6"/>
        <end position="338"/>
    </location>
</feature>
<dbReference type="GO" id="GO:0005737">
    <property type="term" value="C:cytoplasm"/>
    <property type="evidence" value="ECO:0007669"/>
    <property type="project" value="UniProtKB-SubCell"/>
</dbReference>
<evidence type="ECO:0000256" key="6">
    <source>
        <dbReference type="ARBA" id="ARBA00022741"/>
    </source>
</evidence>
<evidence type="ECO:0000256" key="5">
    <source>
        <dbReference type="ARBA" id="ARBA00022705"/>
    </source>
</evidence>
<dbReference type="InterPro" id="IPR042174">
    <property type="entry name" value="RecF_2"/>
</dbReference>
<dbReference type="OrthoDB" id="9803889at2"/>
<comment type="function">
    <text evidence="9">The RecF protein is involved in DNA metabolism; it is required for DNA replication and normal SOS inducibility. RecF binds preferentially to single-stranded, linear DNA. It also seems to bind ATP.</text>
</comment>
<organism evidence="11 12">
    <name type="scientific">Commensalibacter melissae</name>
    <dbReference type="NCBI Taxonomy" id="2070537"/>
    <lineage>
        <taxon>Bacteria</taxon>
        <taxon>Pseudomonadati</taxon>
        <taxon>Pseudomonadota</taxon>
        <taxon>Alphaproteobacteria</taxon>
        <taxon>Acetobacterales</taxon>
        <taxon>Acetobacteraceae</taxon>
    </lineage>
</organism>
<dbReference type="GO" id="GO:0009432">
    <property type="term" value="P:SOS response"/>
    <property type="evidence" value="ECO:0007669"/>
    <property type="project" value="UniProtKB-UniRule"/>
</dbReference>
<dbReference type="PANTHER" id="PTHR32182:SF0">
    <property type="entry name" value="DNA REPLICATION AND REPAIR PROTEIN RECF"/>
    <property type="match status" value="1"/>
</dbReference>
<dbReference type="Proteomes" id="UP000247565">
    <property type="component" value="Unassembled WGS sequence"/>
</dbReference>
<evidence type="ECO:0000256" key="9">
    <source>
        <dbReference type="HAMAP-Rule" id="MF_00365"/>
    </source>
</evidence>
<keyword evidence="8 9" id="KW-0238">DNA-binding</keyword>
<dbReference type="GO" id="GO:0003697">
    <property type="term" value="F:single-stranded DNA binding"/>
    <property type="evidence" value="ECO:0007669"/>
    <property type="project" value="UniProtKB-UniRule"/>
</dbReference>
<protein>
    <recommendedName>
        <fullName evidence="3 9">DNA replication and repair protein RecF</fullName>
    </recommendedName>
</protein>
<reference evidence="11 12" key="1">
    <citation type="submission" date="2018-05" db="EMBL/GenBank/DDBJ databases">
        <title>Reference genomes for bee gut microbiota database.</title>
        <authorList>
            <person name="Ellegaard K.M."/>
        </authorList>
    </citation>
    <scope>NUCLEOTIDE SEQUENCE [LARGE SCALE GENOMIC DNA]</scope>
    <source>
        <strain evidence="11 12">ESL0284</strain>
    </source>
</reference>
<dbReference type="InterPro" id="IPR027417">
    <property type="entry name" value="P-loop_NTPase"/>
</dbReference>
<keyword evidence="7 9" id="KW-0067">ATP-binding</keyword>
<evidence type="ECO:0000313" key="12">
    <source>
        <dbReference type="Proteomes" id="UP000247565"/>
    </source>
</evidence>
<keyword evidence="6 9" id="KW-0547">Nucleotide-binding</keyword>
<sequence>MSMTKLERLTLTNFRNFERLVWTVPSQKIVAYGPNASGKTNLLESLSLLVPGRGLRKARIEDLANNNNQTQGWGIVGEFSNQQYDSNFTLSTGCFPFSSKRQYRINSNIIQNQNEITRYLAAVWLTPQMDRLFLEGPSGRRRFLDQLIISLEGYYAKELAAYEKSLFQRNKLLSANVLDHNWLKAVEESMARHAVAITAARINFIQQLNQINIIQKAFPETLLKLNCSIADYLMKHPALVTEDYLKQKWKMNRDQDAENRSTALGCHRMDVVFFENKSNISAQMASTGQQKAILISVILKLLELIKTNKKIQPLLLLDEPLTHLDSYHRKILLSSLLDIDSFVIITGNEISDFYDFEKNYDFLNLNHGKIV</sequence>
<evidence type="ECO:0000256" key="2">
    <source>
        <dbReference type="ARBA" id="ARBA00008016"/>
    </source>
</evidence>
<name>A0A318MXC1_9PROT</name>
<dbReference type="EMBL" id="QGLT01000001">
    <property type="protein sequence ID" value="PXZ01445.1"/>
    <property type="molecule type" value="Genomic_DNA"/>
</dbReference>
<keyword evidence="5 9" id="KW-0235">DNA replication</keyword>
<keyword evidence="9" id="KW-0227">DNA damage</keyword>
<dbReference type="InterPro" id="IPR001238">
    <property type="entry name" value="DNA-binding_RecF"/>
</dbReference>
<dbReference type="GO" id="GO:0005524">
    <property type="term" value="F:ATP binding"/>
    <property type="evidence" value="ECO:0007669"/>
    <property type="project" value="UniProtKB-UniRule"/>
</dbReference>
<keyword evidence="9" id="KW-0742">SOS response</keyword>
<evidence type="ECO:0000256" key="8">
    <source>
        <dbReference type="ARBA" id="ARBA00023125"/>
    </source>
</evidence>
<dbReference type="InterPro" id="IPR018078">
    <property type="entry name" value="DNA-binding_RecF_CS"/>
</dbReference>
<dbReference type="PANTHER" id="PTHR32182">
    <property type="entry name" value="DNA REPLICATION AND REPAIR PROTEIN RECF"/>
    <property type="match status" value="1"/>
</dbReference>
<dbReference type="SUPFAM" id="SSF52540">
    <property type="entry name" value="P-loop containing nucleoside triphosphate hydrolases"/>
    <property type="match status" value="1"/>
</dbReference>
<evidence type="ECO:0000259" key="10">
    <source>
        <dbReference type="Pfam" id="PF02463"/>
    </source>
</evidence>
<comment type="similarity">
    <text evidence="2 9">Belongs to the RecF family.</text>
</comment>
<dbReference type="PROSITE" id="PS00617">
    <property type="entry name" value="RECF_1"/>
    <property type="match status" value="1"/>
</dbReference>
<dbReference type="InterPro" id="IPR003395">
    <property type="entry name" value="RecF/RecN/SMC_N"/>
</dbReference>
<accession>A0A318MXC1</accession>
<comment type="subcellular location">
    <subcellularLocation>
        <location evidence="1 9">Cytoplasm</location>
    </subcellularLocation>
</comment>
<gene>
    <name evidence="9" type="primary">recF</name>
    <name evidence="11" type="ORF">DK869_00055</name>
</gene>
<keyword evidence="9" id="KW-0234">DNA repair</keyword>
<feature type="binding site" evidence="9">
    <location>
        <begin position="33"/>
        <end position="40"/>
    </location>
    <ligand>
        <name>ATP</name>
        <dbReference type="ChEBI" id="CHEBI:30616"/>
    </ligand>
</feature>
<dbReference type="Gene3D" id="1.20.1050.90">
    <property type="entry name" value="RecF/RecN/SMC, N-terminal domain"/>
    <property type="match status" value="1"/>
</dbReference>
<proteinExistence type="inferred from homology"/>
<dbReference type="RefSeq" id="WP_110437965.1">
    <property type="nucleotide sequence ID" value="NZ_CP046393.1"/>
</dbReference>
<dbReference type="HAMAP" id="MF_00365">
    <property type="entry name" value="RecF"/>
    <property type="match status" value="1"/>
</dbReference>
<dbReference type="GO" id="GO:0006302">
    <property type="term" value="P:double-strand break repair"/>
    <property type="evidence" value="ECO:0007669"/>
    <property type="project" value="TreeGrafter"/>
</dbReference>
<dbReference type="GO" id="GO:0000731">
    <property type="term" value="P:DNA synthesis involved in DNA repair"/>
    <property type="evidence" value="ECO:0007669"/>
    <property type="project" value="TreeGrafter"/>
</dbReference>
<dbReference type="Pfam" id="PF02463">
    <property type="entry name" value="SMC_N"/>
    <property type="match status" value="1"/>
</dbReference>
<evidence type="ECO:0000256" key="7">
    <source>
        <dbReference type="ARBA" id="ARBA00022840"/>
    </source>
</evidence>
<dbReference type="NCBIfam" id="TIGR00611">
    <property type="entry name" value="recf"/>
    <property type="match status" value="1"/>
</dbReference>